<dbReference type="InterPro" id="IPR001849">
    <property type="entry name" value="PH_domain"/>
</dbReference>
<evidence type="ECO:0000259" key="2">
    <source>
        <dbReference type="PROSITE" id="PS50003"/>
    </source>
</evidence>
<dbReference type="STRING" id="763407.A0A163BCG0"/>
<name>A0A163BCG0_PHYB8</name>
<sequence>MSSLSNSTYPIIFEGWLLKQRQNIRKAYIRRYFVLTDCELRYYKNETDTTPQNILSLFNYQVDNTYYSRQSPNTFRLISNDDTKNKFPDFNLQAETEQAMNAWIDALQRHSSGSNVLDKWLDLYDISTNTNTNTNTMDTSPSSCRLSHSGSITSTYSNQSNTHSTYSAASPVSIENPYPHSSRLGSEKPPRKLTSFFQFIWPRKSSKPRSTHESHMQSQFSSPTPQLSTSTQNTSPITVSLPFQQSIIHPSEYNREDDCFHPYALTS</sequence>
<dbReference type="VEuPathDB" id="FungiDB:PHYBLDRAFT_76783"/>
<dbReference type="RefSeq" id="XP_018298651.1">
    <property type="nucleotide sequence ID" value="XM_018443187.1"/>
</dbReference>
<dbReference type="SUPFAM" id="SSF50729">
    <property type="entry name" value="PH domain-like"/>
    <property type="match status" value="1"/>
</dbReference>
<dbReference type="OrthoDB" id="73680at2759"/>
<dbReference type="Proteomes" id="UP000077315">
    <property type="component" value="Unassembled WGS sequence"/>
</dbReference>
<organism evidence="3 4">
    <name type="scientific">Phycomyces blakesleeanus (strain ATCC 8743b / DSM 1359 / FGSC 10004 / NBRC 33097 / NRRL 1555)</name>
    <dbReference type="NCBI Taxonomy" id="763407"/>
    <lineage>
        <taxon>Eukaryota</taxon>
        <taxon>Fungi</taxon>
        <taxon>Fungi incertae sedis</taxon>
        <taxon>Mucoromycota</taxon>
        <taxon>Mucoromycotina</taxon>
        <taxon>Mucoromycetes</taxon>
        <taxon>Mucorales</taxon>
        <taxon>Phycomycetaceae</taxon>
        <taxon>Phycomyces</taxon>
    </lineage>
</organism>
<dbReference type="PANTHER" id="PTHR14336">
    <property type="entry name" value="TANDEM PH DOMAIN CONTAINING PROTEIN"/>
    <property type="match status" value="1"/>
</dbReference>
<dbReference type="InParanoid" id="A0A163BCG0"/>
<evidence type="ECO:0000313" key="4">
    <source>
        <dbReference type="Proteomes" id="UP000077315"/>
    </source>
</evidence>
<dbReference type="Pfam" id="PF00169">
    <property type="entry name" value="PH"/>
    <property type="match status" value="1"/>
</dbReference>
<evidence type="ECO:0000313" key="3">
    <source>
        <dbReference type="EMBL" id="OAD80611.1"/>
    </source>
</evidence>
<feature type="region of interest" description="Disordered" evidence="1">
    <location>
        <begin position="205"/>
        <end position="238"/>
    </location>
</feature>
<evidence type="ECO:0000256" key="1">
    <source>
        <dbReference type="SAM" id="MobiDB-lite"/>
    </source>
</evidence>
<dbReference type="InterPro" id="IPR051707">
    <property type="entry name" value="PI-Interact_SigTrans_Reg"/>
</dbReference>
<dbReference type="EMBL" id="KV440971">
    <property type="protein sequence ID" value="OAD80611.1"/>
    <property type="molecule type" value="Genomic_DNA"/>
</dbReference>
<dbReference type="AlphaFoldDB" id="A0A163BCG0"/>
<feature type="compositionally biased region" description="Low complexity" evidence="1">
    <location>
        <begin position="217"/>
        <end position="236"/>
    </location>
</feature>
<accession>A0A163BCG0</accession>
<feature type="domain" description="PH" evidence="2">
    <location>
        <begin position="10"/>
        <end position="112"/>
    </location>
</feature>
<dbReference type="SMART" id="SM00233">
    <property type="entry name" value="PH"/>
    <property type="match status" value="1"/>
</dbReference>
<keyword evidence="4" id="KW-1185">Reference proteome</keyword>
<proteinExistence type="predicted"/>
<dbReference type="Gene3D" id="2.30.29.30">
    <property type="entry name" value="Pleckstrin-homology domain (PH domain)/Phosphotyrosine-binding domain (PTB)"/>
    <property type="match status" value="1"/>
</dbReference>
<dbReference type="InterPro" id="IPR011993">
    <property type="entry name" value="PH-like_dom_sf"/>
</dbReference>
<dbReference type="PROSITE" id="PS50003">
    <property type="entry name" value="PH_DOMAIN"/>
    <property type="match status" value="1"/>
</dbReference>
<reference evidence="4" key="1">
    <citation type="submission" date="2015-06" db="EMBL/GenBank/DDBJ databases">
        <title>Expansion of signal transduction pathways in fungi by whole-genome duplication.</title>
        <authorList>
            <consortium name="DOE Joint Genome Institute"/>
            <person name="Corrochano L.M."/>
            <person name="Kuo A."/>
            <person name="Marcet-Houben M."/>
            <person name="Polaino S."/>
            <person name="Salamov A."/>
            <person name="Villalobos J.M."/>
            <person name="Alvarez M.I."/>
            <person name="Avalos J."/>
            <person name="Benito E.P."/>
            <person name="Benoit I."/>
            <person name="Burger G."/>
            <person name="Camino L.P."/>
            <person name="Canovas D."/>
            <person name="Cerda-Olmedo E."/>
            <person name="Cheng J.-F."/>
            <person name="Dominguez A."/>
            <person name="Elias M."/>
            <person name="Eslava A.P."/>
            <person name="Glaser F."/>
            <person name="Grimwood J."/>
            <person name="Gutierrez G."/>
            <person name="Heitman J."/>
            <person name="Henrissat B."/>
            <person name="Iturriaga E.A."/>
            <person name="Lang B.F."/>
            <person name="Lavin J.L."/>
            <person name="Lee S."/>
            <person name="Li W."/>
            <person name="Lindquist E."/>
            <person name="Lopez-Garcia S."/>
            <person name="Luque E.M."/>
            <person name="Marcos A.T."/>
            <person name="Martin J."/>
            <person name="McCluskey K."/>
            <person name="Medina H.R."/>
            <person name="Miralles-Duran A."/>
            <person name="Miyazaki A."/>
            <person name="Munoz-Torres E."/>
            <person name="Oguiza J.A."/>
            <person name="Ohm R."/>
            <person name="Olmedo M."/>
            <person name="Orejas M."/>
            <person name="Ortiz-Castellanos L."/>
            <person name="Pisabarro A.G."/>
            <person name="Rodriguez-Romero J."/>
            <person name="Ruiz-Herrera J."/>
            <person name="Ruiz-Vazquez R."/>
            <person name="Sanz C."/>
            <person name="Schackwitz W."/>
            <person name="Schmutz J."/>
            <person name="Shahriari M."/>
            <person name="Shelest E."/>
            <person name="Silva-Franco F."/>
            <person name="Soanes D."/>
            <person name="Syed K."/>
            <person name="Tagua V.G."/>
            <person name="Talbot N.J."/>
            <person name="Thon M."/>
            <person name="De vries R.P."/>
            <person name="Wiebenga A."/>
            <person name="Yadav J.S."/>
            <person name="Braun E.L."/>
            <person name="Baker S."/>
            <person name="Garre V."/>
            <person name="Horwitz B."/>
            <person name="Torres-Martinez S."/>
            <person name="Idnurm A."/>
            <person name="Herrera-Estrella A."/>
            <person name="Gabaldon T."/>
            <person name="Grigoriev I.V."/>
        </authorList>
    </citation>
    <scope>NUCLEOTIDE SEQUENCE [LARGE SCALE GENOMIC DNA]</scope>
    <source>
        <strain evidence="4">NRRL 1555(-)</strain>
    </source>
</reference>
<protein>
    <recommendedName>
        <fullName evidence="2">PH domain-containing protein</fullName>
    </recommendedName>
</protein>
<gene>
    <name evidence="3" type="ORF">PHYBLDRAFT_76783</name>
</gene>
<dbReference type="GeneID" id="29004093"/>
<feature type="compositionally biased region" description="Polar residues" evidence="1">
    <location>
        <begin position="137"/>
        <end position="170"/>
    </location>
</feature>
<feature type="region of interest" description="Disordered" evidence="1">
    <location>
        <begin position="132"/>
        <end position="190"/>
    </location>
</feature>